<dbReference type="Pfam" id="PF08544">
    <property type="entry name" value="GHMP_kinases_C"/>
    <property type="match status" value="1"/>
</dbReference>
<dbReference type="Pfam" id="PF00288">
    <property type="entry name" value="GHMP_kinases_N"/>
    <property type="match status" value="1"/>
</dbReference>
<keyword evidence="7 11" id="KW-0067">ATP-binding</keyword>
<sequence>MNIEQLADIFTNKFGGSGYRTFFAPGRINLIGEHTDYNGGHVFPCAITFGTYALASKRTDRKIRMYSVNFPEIGVVEFDLDHLEYDLNHNWANYPKGMISYIKEAGYQIDSGLNVLFYGNIPNGAGLSSSASIELVTGVMLEGLFKLKVDRIDLVKLGQKVENQFIGVNSGIMDQFAVGMGKKNHGILLDCHTLKYEYAPIEMEDYRIVIMNTNKRRELADSKYNERRSECEKALKDLQKHVQINSLGSLSPDEFDRLQMEIKDPIHRKRAKHAVYENDRTIKALAALKQNDLEQFGQLINQSHISLRDDYEVTGKELDTIVEAAWNQEGVLGARMTGAGFGGCAIAIVEKDKVDAFIKEVGKIYEEKIGYKAEFYIVTAGEGAKEIHSKNISLGA</sequence>
<keyword evidence="17" id="KW-1185">Reference proteome</keyword>
<evidence type="ECO:0000256" key="10">
    <source>
        <dbReference type="ARBA" id="ARBA00023277"/>
    </source>
</evidence>
<dbReference type="FunFam" id="3.30.70.890:FF:000001">
    <property type="entry name" value="Galactokinase"/>
    <property type="match status" value="1"/>
</dbReference>
<dbReference type="RefSeq" id="WP_034767753.1">
    <property type="nucleotide sequence ID" value="NZ_CCRF01000017.1"/>
</dbReference>
<dbReference type="GO" id="GO:0005524">
    <property type="term" value="F:ATP binding"/>
    <property type="evidence" value="ECO:0007669"/>
    <property type="project" value="UniProtKB-UniRule"/>
</dbReference>
<evidence type="ECO:0000256" key="9">
    <source>
        <dbReference type="ARBA" id="ARBA00023144"/>
    </source>
</evidence>
<dbReference type="InterPro" id="IPR014721">
    <property type="entry name" value="Ribsml_uS5_D2-typ_fold_subgr"/>
</dbReference>
<dbReference type="NCBIfam" id="NF003705">
    <property type="entry name" value="PRK05322.1"/>
    <property type="match status" value="1"/>
</dbReference>
<feature type="binding site" evidence="11">
    <location>
        <position position="224"/>
    </location>
    <ligand>
        <name>substrate</name>
    </ligand>
</feature>
<dbReference type="InterPro" id="IPR006206">
    <property type="entry name" value="Mevalonate/galactokinase"/>
</dbReference>
<evidence type="ECO:0000256" key="4">
    <source>
        <dbReference type="ARBA" id="ARBA00022723"/>
    </source>
</evidence>
<reference evidence="16 17" key="1">
    <citation type="submission" date="2014-07" db="EMBL/GenBank/DDBJ databases">
        <authorList>
            <person name="Wibberg Daniel"/>
        </authorList>
    </citation>
    <scope>NUCLEOTIDE SEQUENCE [LARGE SCALE GENOMIC DNA]</scope>
</reference>
<dbReference type="EC" id="2.7.1.6" evidence="11 12"/>
<dbReference type="SUPFAM" id="SSF54211">
    <property type="entry name" value="Ribosomal protein S5 domain 2-like"/>
    <property type="match status" value="1"/>
</dbReference>
<dbReference type="Pfam" id="PF10509">
    <property type="entry name" value="GalKase_gal_bdg"/>
    <property type="match status" value="1"/>
</dbReference>
<dbReference type="GO" id="GO:0000287">
    <property type="term" value="F:magnesium ion binding"/>
    <property type="evidence" value="ECO:0007669"/>
    <property type="project" value="UniProtKB-UniRule"/>
</dbReference>
<dbReference type="HAMAP" id="MF_00246">
    <property type="entry name" value="Galactokinase"/>
    <property type="match status" value="1"/>
</dbReference>
<dbReference type="GO" id="GO:0005829">
    <property type="term" value="C:cytosol"/>
    <property type="evidence" value="ECO:0007669"/>
    <property type="project" value="TreeGrafter"/>
</dbReference>
<dbReference type="PROSITE" id="PS00627">
    <property type="entry name" value="GHMP_KINASES_ATP"/>
    <property type="match status" value="1"/>
</dbReference>
<dbReference type="PRINTS" id="PR00959">
    <property type="entry name" value="MEVGALKINASE"/>
</dbReference>
<dbReference type="Gene3D" id="3.30.70.890">
    <property type="entry name" value="GHMP kinase, C-terminal domain"/>
    <property type="match status" value="1"/>
</dbReference>
<dbReference type="InterPro" id="IPR019741">
    <property type="entry name" value="Galactokinase_CS"/>
</dbReference>
<feature type="site" description="Transition state stabilizer" evidence="11">
    <location>
        <position position="27"/>
    </location>
</feature>
<comment type="subcellular location">
    <subcellularLocation>
        <location evidence="11">Cytoplasm</location>
    </subcellularLocation>
</comment>
<organism evidence="16 17">
    <name type="scientific">Caldibacillus thermoamylovorans</name>
    <dbReference type="NCBI Taxonomy" id="35841"/>
    <lineage>
        <taxon>Bacteria</taxon>
        <taxon>Bacillati</taxon>
        <taxon>Bacillota</taxon>
        <taxon>Bacilli</taxon>
        <taxon>Bacillales</taxon>
        <taxon>Bacillaceae</taxon>
        <taxon>Caldibacillus</taxon>
    </lineage>
</organism>
<dbReference type="PRINTS" id="PR00473">
    <property type="entry name" value="GALCTOKINASE"/>
</dbReference>
<dbReference type="EMBL" id="CCRF01000017">
    <property type="protein sequence ID" value="CEE00364.1"/>
    <property type="molecule type" value="Genomic_DNA"/>
</dbReference>
<dbReference type="SUPFAM" id="SSF55060">
    <property type="entry name" value="GHMP Kinase, C-terminal domain"/>
    <property type="match status" value="1"/>
</dbReference>
<keyword evidence="3 11" id="KW-0808">Transferase</keyword>
<gene>
    <name evidence="11 16" type="primary">galK</name>
    <name evidence="16" type="ORF">BT1A1_0505</name>
</gene>
<evidence type="ECO:0000256" key="6">
    <source>
        <dbReference type="ARBA" id="ARBA00022777"/>
    </source>
</evidence>
<feature type="binding site" evidence="11">
    <location>
        <position position="67"/>
    </location>
    <ligand>
        <name>ATP</name>
        <dbReference type="ChEBI" id="CHEBI:30616"/>
    </ligand>
</feature>
<evidence type="ECO:0000259" key="15">
    <source>
        <dbReference type="Pfam" id="PF10509"/>
    </source>
</evidence>
<keyword evidence="5 11" id="KW-0547">Nucleotide-binding</keyword>
<evidence type="ECO:0000256" key="7">
    <source>
        <dbReference type="ARBA" id="ARBA00022840"/>
    </source>
</evidence>
<evidence type="ECO:0000256" key="2">
    <source>
        <dbReference type="ARBA" id="ARBA00022490"/>
    </source>
</evidence>
<comment type="pathway">
    <text evidence="11">Carbohydrate metabolism; galactose metabolism.</text>
</comment>
<evidence type="ECO:0000256" key="5">
    <source>
        <dbReference type="ARBA" id="ARBA00022741"/>
    </source>
</evidence>
<dbReference type="InterPro" id="IPR006204">
    <property type="entry name" value="GHMP_kinase_N_dom"/>
</dbReference>
<dbReference type="GO" id="GO:0006012">
    <property type="term" value="P:galactose metabolic process"/>
    <property type="evidence" value="ECO:0007669"/>
    <property type="project" value="UniProtKB-UniRule"/>
</dbReference>
<evidence type="ECO:0000256" key="11">
    <source>
        <dbReference type="HAMAP-Rule" id="MF_00246"/>
    </source>
</evidence>
<comment type="function">
    <text evidence="11">Catalyzes the transfer of the gamma-phosphate of ATP to D-galactose to form alpha-D-galactose-1-phosphate (Gal-1-P).</text>
</comment>
<keyword evidence="8 11" id="KW-0460">Magnesium</keyword>
<dbReference type="PIRSF" id="PIRSF000530">
    <property type="entry name" value="Galactokinase"/>
    <property type="match status" value="1"/>
</dbReference>
<feature type="domain" description="GHMP kinase C-terminal" evidence="14">
    <location>
        <begin position="284"/>
        <end position="365"/>
    </location>
</feature>
<protein>
    <recommendedName>
        <fullName evidence="11 12">Galactokinase</fullName>
        <ecNumber evidence="11 12">2.7.1.6</ecNumber>
    </recommendedName>
    <alternativeName>
        <fullName evidence="11">Galactose kinase</fullName>
    </alternativeName>
</protein>
<accession>A0A090KP16</accession>
<dbReference type="FunFam" id="3.30.230.10:FF:000017">
    <property type="entry name" value="Galactokinase"/>
    <property type="match status" value="1"/>
</dbReference>
<dbReference type="InterPro" id="IPR019539">
    <property type="entry name" value="GalKase_N"/>
</dbReference>
<dbReference type="PANTHER" id="PTHR10457">
    <property type="entry name" value="MEVALONATE KINASE/GALACTOKINASE"/>
    <property type="match status" value="1"/>
</dbReference>
<dbReference type="PROSITE" id="PS00106">
    <property type="entry name" value="GALACTOKINASE"/>
    <property type="match status" value="1"/>
</dbReference>
<name>A0A090KP16_9BACI</name>
<comment type="similarity">
    <text evidence="1 11">Belongs to the GHMP kinase family. GalK subfamily.</text>
</comment>
<comment type="catalytic activity">
    <reaction evidence="11">
        <text>alpha-D-galactose + ATP = alpha-D-galactose 1-phosphate + ADP + H(+)</text>
        <dbReference type="Rhea" id="RHEA:13553"/>
        <dbReference type="ChEBI" id="CHEBI:15378"/>
        <dbReference type="ChEBI" id="CHEBI:28061"/>
        <dbReference type="ChEBI" id="CHEBI:30616"/>
        <dbReference type="ChEBI" id="CHEBI:58336"/>
        <dbReference type="ChEBI" id="CHEBI:456216"/>
        <dbReference type="EC" id="2.7.1.6"/>
    </reaction>
</comment>
<evidence type="ECO:0000256" key="12">
    <source>
        <dbReference type="NCBIfam" id="TIGR00131"/>
    </source>
</evidence>
<evidence type="ECO:0000313" key="17">
    <source>
        <dbReference type="Proteomes" id="UP000040576"/>
    </source>
</evidence>
<keyword evidence="2 11" id="KW-0963">Cytoplasm</keyword>
<evidence type="ECO:0000259" key="13">
    <source>
        <dbReference type="Pfam" id="PF00288"/>
    </source>
</evidence>
<feature type="binding site" evidence="11">
    <location>
        <begin position="33"/>
        <end position="36"/>
    </location>
    <ligand>
        <name>substrate</name>
    </ligand>
</feature>
<evidence type="ECO:0000256" key="8">
    <source>
        <dbReference type="ARBA" id="ARBA00022842"/>
    </source>
</evidence>
<feature type="binding site" evidence="11">
    <location>
        <begin position="124"/>
        <end position="130"/>
    </location>
    <ligand>
        <name>ATP</name>
        <dbReference type="ChEBI" id="CHEBI:30616"/>
    </ligand>
</feature>
<dbReference type="InterPro" id="IPR020568">
    <property type="entry name" value="Ribosomal_Su5_D2-typ_SF"/>
</dbReference>
<feature type="binding site" evidence="11">
    <location>
        <position position="162"/>
    </location>
    <ligand>
        <name>Mg(2+)</name>
        <dbReference type="ChEBI" id="CHEBI:18420"/>
    </ligand>
</feature>
<feature type="active site" description="Proton acceptor" evidence="11">
    <location>
        <position position="174"/>
    </location>
</feature>
<keyword evidence="4 11" id="KW-0479">Metal-binding</keyword>
<evidence type="ECO:0000259" key="14">
    <source>
        <dbReference type="Pfam" id="PF08544"/>
    </source>
</evidence>
<feature type="domain" description="GHMP kinase N-terminal" evidence="13">
    <location>
        <begin position="93"/>
        <end position="182"/>
    </location>
</feature>
<dbReference type="Gene3D" id="3.30.230.10">
    <property type="match status" value="1"/>
</dbReference>
<evidence type="ECO:0000256" key="1">
    <source>
        <dbReference type="ARBA" id="ARBA00006566"/>
    </source>
</evidence>
<proteinExistence type="inferred from homology"/>
<dbReference type="InterPro" id="IPR006203">
    <property type="entry name" value="GHMP_knse_ATP-bd_CS"/>
</dbReference>
<dbReference type="GO" id="GO:0004335">
    <property type="term" value="F:galactokinase activity"/>
    <property type="evidence" value="ECO:0007669"/>
    <property type="project" value="UniProtKB-UniRule"/>
</dbReference>
<dbReference type="InterPro" id="IPR013750">
    <property type="entry name" value="GHMP_kinase_C_dom"/>
</dbReference>
<keyword evidence="9 11" id="KW-0299">Galactose metabolism</keyword>
<feature type="domain" description="Galactokinase N-terminal" evidence="15">
    <location>
        <begin position="10"/>
        <end position="57"/>
    </location>
</feature>
<keyword evidence="10 11" id="KW-0119">Carbohydrate metabolism</keyword>
<dbReference type="Proteomes" id="UP000040576">
    <property type="component" value="Unassembled WGS sequence"/>
</dbReference>
<feature type="binding site" evidence="11">
    <location>
        <position position="130"/>
    </location>
    <ligand>
        <name>Mg(2+)</name>
        <dbReference type="ChEBI" id="CHEBI:18420"/>
    </ligand>
</feature>
<evidence type="ECO:0000256" key="3">
    <source>
        <dbReference type="ARBA" id="ARBA00022679"/>
    </source>
</evidence>
<dbReference type="AlphaFoldDB" id="A0A090KP16"/>
<evidence type="ECO:0000313" key="16">
    <source>
        <dbReference type="EMBL" id="CEE00364.1"/>
    </source>
</evidence>
<dbReference type="InterPro" id="IPR036554">
    <property type="entry name" value="GHMP_kinase_C_sf"/>
</dbReference>
<dbReference type="UniPathway" id="UPA00214"/>
<keyword evidence="6 11" id="KW-0418">Kinase</keyword>
<dbReference type="InterPro" id="IPR022963">
    <property type="entry name" value="Galactokinase_bac"/>
</dbReference>
<dbReference type="PANTHER" id="PTHR10457:SF7">
    <property type="entry name" value="GALACTOKINASE-RELATED"/>
    <property type="match status" value="1"/>
</dbReference>
<dbReference type="NCBIfam" id="TIGR00131">
    <property type="entry name" value="gal_kin"/>
    <property type="match status" value="1"/>
</dbReference>
<dbReference type="InterPro" id="IPR000705">
    <property type="entry name" value="Galactokinase"/>
</dbReference>